<dbReference type="RefSeq" id="WP_090959624.1">
    <property type="nucleotide sequence ID" value="NZ_FOVG01000001.1"/>
</dbReference>
<dbReference type="PANTHER" id="PTHR43584:SF8">
    <property type="entry name" value="N-ACETYLMURAMATE ALPHA-1-PHOSPHATE URIDYLYLTRANSFERASE"/>
    <property type="match status" value="1"/>
</dbReference>
<keyword evidence="2" id="KW-0548">Nucleotidyltransferase</keyword>
<dbReference type="PANTHER" id="PTHR43584">
    <property type="entry name" value="NUCLEOTIDYL TRANSFERASE"/>
    <property type="match status" value="1"/>
</dbReference>
<keyword evidence="1" id="KW-0808">Transferase</keyword>
<dbReference type="OrthoDB" id="9788272at2"/>
<evidence type="ECO:0000259" key="3">
    <source>
        <dbReference type="Pfam" id="PF00483"/>
    </source>
</evidence>
<dbReference type="SUPFAM" id="SSF53448">
    <property type="entry name" value="Nucleotide-diphospho-sugar transferases"/>
    <property type="match status" value="1"/>
</dbReference>
<feature type="domain" description="Nucleotidyl transferase" evidence="3">
    <location>
        <begin position="8"/>
        <end position="193"/>
    </location>
</feature>
<dbReference type="Gene3D" id="3.90.550.10">
    <property type="entry name" value="Spore Coat Polysaccharide Biosynthesis Protein SpsA, Chain A"/>
    <property type="match status" value="1"/>
</dbReference>
<keyword evidence="5" id="KW-1185">Reference proteome</keyword>
<evidence type="ECO:0000313" key="5">
    <source>
        <dbReference type="Proteomes" id="UP000198968"/>
    </source>
</evidence>
<evidence type="ECO:0000256" key="2">
    <source>
        <dbReference type="ARBA" id="ARBA00022695"/>
    </source>
</evidence>
<dbReference type="AlphaFoldDB" id="A0A1I4X3F7"/>
<dbReference type="PIRSF" id="PIRSF028162">
    <property type="entry name" value="BcbE_prd"/>
    <property type="match status" value="1"/>
</dbReference>
<dbReference type="CDD" id="cd04183">
    <property type="entry name" value="GT2_BcE_like"/>
    <property type="match status" value="1"/>
</dbReference>
<dbReference type="InterPro" id="IPR029044">
    <property type="entry name" value="Nucleotide-diphossugar_trans"/>
</dbReference>
<dbReference type="Pfam" id="PF00483">
    <property type="entry name" value="NTP_transferase"/>
    <property type="match status" value="1"/>
</dbReference>
<dbReference type="EMBL" id="FOVG01000001">
    <property type="protein sequence ID" value="SFN20474.1"/>
    <property type="molecule type" value="Genomic_DNA"/>
</dbReference>
<sequence length="251" mass="27720">MLNIVIPMAGAGSRFAKAGYLDPKPLIKVHGVPMVNIVINNLKPEQPHKFIFIIQKEHEQRYQLSALLKSWEPTCEIVTTDGLTEGAACTVLLAKEHINSDDPLMIANSDQYVDCSIDEYLNFMTSNNYDGLIMTMKADDAKWSFVGFDADGKVNKVVEKEVISDEATVGIYNFKKGSEFVKSAEEMINKNERVNNEFYVAPVYNYLIESGATIGVFNVGSEADGMYGLGIPADLDLFKSLELSKKATAGI</sequence>
<protein>
    <submittedName>
        <fullName evidence="4">dTDP-glucose pyrophosphorylase</fullName>
    </submittedName>
</protein>
<dbReference type="InterPro" id="IPR016873">
    <property type="entry name" value="Caps_polysacc_synth_BcbE_prd"/>
</dbReference>
<dbReference type="InterPro" id="IPR050065">
    <property type="entry name" value="GlmU-like"/>
</dbReference>
<proteinExistence type="predicted"/>
<evidence type="ECO:0000313" key="4">
    <source>
        <dbReference type="EMBL" id="SFN20474.1"/>
    </source>
</evidence>
<name>A0A1I4X3F7_9GAMM</name>
<gene>
    <name evidence="4" type="ORF">SAMN05428971_0502</name>
</gene>
<dbReference type="Proteomes" id="UP000198968">
    <property type="component" value="Unassembled WGS sequence"/>
</dbReference>
<organism evidence="4 5">
    <name type="scientific">Candidatus Pantoea varia</name>
    <dbReference type="NCBI Taxonomy" id="1881036"/>
    <lineage>
        <taxon>Bacteria</taxon>
        <taxon>Pseudomonadati</taxon>
        <taxon>Pseudomonadota</taxon>
        <taxon>Gammaproteobacteria</taxon>
        <taxon>Enterobacterales</taxon>
        <taxon>Erwiniaceae</taxon>
        <taxon>Pantoea</taxon>
    </lineage>
</organism>
<dbReference type="InterPro" id="IPR005835">
    <property type="entry name" value="NTP_transferase_dom"/>
</dbReference>
<dbReference type="GO" id="GO:0016779">
    <property type="term" value="F:nucleotidyltransferase activity"/>
    <property type="evidence" value="ECO:0007669"/>
    <property type="project" value="UniProtKB-KW"/>
</dbReference>
<accession>A0A1I4X3F7</accession>
<evidence type="ECO:0000256" key="1">
    <source>
        <dbReference type="ARBA" id="ARBA00022679"/>
    </source>
</evidence>
<reference evidence="5" key="1">
    <citation type="submission" date="2016-10" db="EMBL/GenBank/DDBJ databases">
        <authorList>
            <person name="Varghese N."/>
            <person name="Submissions S."/>
        </authorList>
    </citation>
    <scope>NUCLEOTIDE SEQUENCE [LARGE SCALE GENOMIC DNA]</scope>
    <source>
        <strain evidence="5">OV426</strain>
    </source>
</reference>